<evidence type="ECO:0000313" key="3">
    <source>
        <dbReference type="EMBL" id="MFC3143040.1"/>
    </source>
</evidence>
<proteinExistence type="predicted"/>
<comment type="caution">
    <text evidence="3">The sequence shown here is derived from an EMBL/GenBank/DDBJ whole genome shotgun (WGS) entry which is preliminary data.</text>
</comment>
<name>A0ABV7GNK1_9RHOB</name>
<dbReference type="PROSITE" id="PS50110">
    <property type="entry name" value="RESPONSE_REGULATORY"/>
    <property type="match status" value="1"/>
</dbReference>
<dbReference type="SUPFAM" id="SSF52172">
    <property type="entry name" value="CheY-like"/>
    <property type="match status" value="1"/>
</dbReference>
<feature type="domain" description="Response regulatory" evidence="2">
    <location>
        <begin position="23"/>
        <end position="141"/>
    </location>
</feature>
<dbReference type="InterPro" id="IPR001789">
    <property type="entry name" value="Sig_transdc_resp-reg_receiver"/>
</dbReference>
<sequence>MRHDSTAAMALHEFNGAGEAPPAVLILDDQEIDRLRLRRVCGKAGLQPDYSEAATLEEFRAALDVRPYQVIFLDYHLGMDTGLDALQIAKAHELQGDAILIMVTSVGQHDVIIEAMRSGCSDYIIKEELGPEMLRKAITGAFERRILLAALAGNQQVGDLGTALQSFLTTSAPELQSILTEMMHGVWRIRNSAGSDPEMRKDTLVVTRSCGELARFLDELKAIADGTHPIEGPAGRHGQG</sequence>
<accession>A0ABV7GNK1</accession>
<dbReference type="EMBL" id="JBHRTB010000010">
    <property type="protein sequence ID" value="MFC3143040.1"/>
    <property type="molecule type" value="Genomic_DNA"/>
</dbReference>
<reference evidence="4" key="1">
    <citation type="journal article" date="2019" name="Int. J. Syst. Evol. Microbiol.">
        <title>The Global Catalogue of Microorganisms (GCM) 10K type strain sequencing project: providing services to taxonomists for standard genome sequencing and annotation.</title>
        <authorList>
            <consortium name="The Broad Institute Genomics Platform"/>
            <consortium name="The Broad Institute Genome Sequencing Center for Infectious Disease"/>
            <person name="Wu L."/>
            <person name="Ma J."/>
        </authorList>
    </citation>
    <scope>NUCLEOTIDE SEQUENCE [LARGE SCALE GENOMIC DNA]</scope>
    <source>
        <strain evidence="4">KCTC 52366</strain>
    </source>
</reference>
<protein>
    <submittedName>
        <fullName evidence="3">Response regulator</fullName>
    </submittedName>
</protein>
<dbReference type="Pfam" id="PF00072">
    <property type="entry name" value="Response_reg"/>
    <property type="match status" value="1"/>
</dbReference>
<gene>
    <name evidence="3" type="ORF">ACFOGP_09990</name>
</gene>
<keyword evidence="4" id="KW-1185">Reference proteome</keyword>
<organism evidence="3 4">
    <name type="scientific">Psychromarinibacter halotolerans</name>
    <dbReference type="NCBI Taxonomy" id="1775175"/>
    <lineage>
        <taxon>Bacteria</taxon>
        <taxon>Pseudomonadati</taxon>
        <taxon>Pseudomonadota</taxon>
        <taxon>Alphaproteobacteria</taxon>
        <taxon>Rhodobacterales</taxon>
        <taxon>Paracoccaceae</taxon>
        <taxon>Psychromarinibacter</taxon>
    </lineage>
</organism>
<dbReference type="InterPro" id="IPR011006">
    <property type="entry name" value="CheY-like_superfamily"/>
</dbReference>
<dbReference type="RefSeq" id="WP_275633019.1">
    <property type="nucleotide sequence ID" value="NZ_JARGYD010000004.1"/>
</dbReference>
<dbReference type="SMART" id="SM00448">
    <property type="entry name" value="REC"/>
    <property type="match status" value="1"/>
</dbReference>
<evidence type="ECO:0000256" key="1">
    <source>
        <dbReference type="PROSITE-ProRule" id="PRU00169"/>
    </source>
</evidence>
<dbReference type="CDD" id="cd00156">
    <property type="entry name" value="REC"/>
    <property type="match status" value="1"/>
</dbReference>
<dbReference type="Gene3D" id="3.40.50.2300">
    <property type="match status" value="1"/>
</dbReference>
<evidence type="ECO:0000313" key="4">
    <source>
        <dbReference type="Proteomes" id="UP001595632"/>
    </source>
</evidence>
<evidence type="ECO:0000259" key="2">
    <source>
        <dbReference type="PROSITE" id="PS50110"/>
    </source>
</evidence>
<dbReference type="Proteomes" id="UP001595632">
    <property type="component" value="Unassembled WGS sequence"/>
</dbReference>
<keyword evidence="1" id="KW-0597">Phosphoprotein</keyword>
<feature type="modified residue" description="4-aspartylphosphate" evidence="1">
    <location>
        <position position="74"/>
    </location>
</feature>